<dbReference type="Proteomes" id="UP000193920">
    <property type="component" value="Unassembled WGS sequence"/>
</dbReference>
<reference evidence="3 4" key="1">
    <citation type="submission" date="2016-08" db="EMBL/GenBank/DDBJ databases">
        <title>A Parts List for Fungal Cellulosomes Revealed by Comparative Genomics.</title>
        <authorList>
            <consortium name="DOE Joint Genome Institute"/>
            <person name="Haitjema C.H."/>
            <person name="Gilmore S.P."/>
            <person name="Henske J.K."/>
            <person name="Solomon K.V."/>
            <person name="De Groot R."/>
            <person name="Kuo A."/>
            <person name="Mondo S.J."/>
            <person name="Salamov A.A."/>
            <person name="Labutti K."/>
            <person name="Zhao Z."/>
            <person name="Chiniquy J."/>
            <person name="Barry K."/>
            <person name="Brewer H.M."/>
            <person name="Purvine S.O."/>
            <person name="Wright A.T."/>
            <person name="Boxma B."/>
            <person name="Van Alen T."/>
            <person name="Hackstein J.H."/>
            <person name="Baker S.E."/>
            <person name="Grigoriev I.V."/>
            <person name="O'Malley M.A."/>
        </authorList>
    </citation>
    <scope>NUCLEOTIDE SEQUENCE [LARGE SCALE GENOMIC DNA]</scope>
    <source>
        <strain evidence="3 4">G1</strain>
    </source>
</reference>
<dbReference type="SUPFAM" id="SSF63491">
    <property type="entry name" value="BAG domain"/>
    <property type="match status" value="1"/>
</dbReference>
<evidence type="ECO:0000259" key="2">
    <source>
        <dbReference type="Pfam" id="PF02179"/>
    </source>
</evidence>
<keyword evidence="4" id="KW-1185">Reference proteome</keyword>
<comment type="caution">
    <text evidence="3">The sequence shown here is derived from an EMBL/GenBank/DDBJ whole genome shotgun (WGS) entry which is preliminary data.</text>
</comment>
<dbReference type="AlphaFoldDB" id="A0A1Y2AVU2"/>
<proteinExistence type="predicted"/>
<name>A0A1Y2AVU2_9FUNG</name>
<sequence length="353" mass="41825">MLPFIIIKENKNLWKIYFTDLEIFYSSKLGYLKERCKNLEIPINDYYFTFNEVVLDDDDKYLYKYNIDVLSEVILKKKTPQQIYDQTNLEKNLNDNETASEVNTKSINSESTESHNYHNTQYESKNLNNNDDTNEDRTNEMNHGHTNIIYNYSNSNNNDDNNEKRSKEMIKIQINDISNYASSNNNYDNNEERNEASSSNDHSSGYYPKEKKIDNNLSIDSHKKMINSHIKKSNKKKMSRKEISRLIKENSDEFLKKCFDDIIFDLVPLHNAFIENVDKYQPGEENTYDLKISYRKASEFLTQEQILIDRVESENIEVKSKRKFLIKFIKKLTDSIDKKKENFIKESSINDLN</sequence>
<dbReference type="InterPro" id="IPR029071">
    <property type="entry name" value="Ubiquitin-like_domsf"/>
</dbReference>
<dbReference type="InterPro" id="IPR036533">
    <property type="entry name" value="BAG_dom_sf"/>
</dbReference>
<dbReference type="STRING" id="1754190.A0A1Y2AVU2"/>
<dbReference type="SUPFAM" id="SSF54236">
    <property type="entry name" value="Ubiquitin-like"/>
    <property type="match status" value="1"/>
</dbReference>
<accession>A0A1Y2AVU2</accession>
<evidence type="ECO:0000256" key="1">
    <source>
        <dbReference type="SAM" id="MobiDB-lite"/>
    </source>
</evidence>
<feature type="region of interest" description="Disordered" evidence="1">
    <location>
        <begin position="180"/>
        <end position="222"/>
    </location>
</feature>
<organism evidence="3 4">
    <name type="scientific">Neocallimastix californiae</name>
    <dbReference type="NCBI Taxonomy" id="1754190"/>
    <lineage>
        <taxon>Eukaryota</taxon>
        <taxon>Fungi</taxon>
        <taxon>Fungi incertae sedis</taxon>
        <taxon>Chytridiomycota</taxon>
        <taxon>Chytridiomycota incertae sedis</taxon>
        <taxon>Neocallimastigomycetes</taxon>
        <taxon>Neocallimastigales</taxon>
        <taxon>Neocallimastigaceae</taxon>
        <taxon>Neocallimastix</taxon>
    </lineage>
</organism>
<gene>
    <name evidence="3" type="ORF">LY90DRAFT_674530</name>
</gene>
<dbReference type="EMBL" id="MCOG01000200">
    <property type="protein sequence ID" value="ORY26652.1"/>
    <property type="molecule type" value="Genomic_DNA"/>
</dbReference>
<protein>
    <recommendedName>
        <fullName evidence="2">BAG domain-containing protein</fullName>
    </recommendedName>
</protein>
<dbReference type="InterPro" id="IPR003103">
    <property type="entry name" value="BAG_domain"/>
</dbReference>
<feature type="region of interest" description="Disordered" evidence="1">
    <location>
        <begin position="88"/>
        <end position="142"/>
    </location>
</feature>
<evidence type="ECO:0000313" key="4">
    <source>
        <dbReference type="Proteomes" id="UP000193920"/>
    </source>
</evidence>
<evidence type="ECO:0000313" key="3">
    <source>
        <dbReference type="EMBL" id="ORY26652.1"/>
    </source>
</evidence>
<dbReference type="GO" id="GO:0051087">
    <property type="term" value="F:protein-folding chaperone binding"/>
    <property type="evidence" value="ECO:0007669"/>
    <property type="project" value="InterPro"/>
</dbReference>
<feature type="compositionally biased region" description="Polar residues" evidence="1">
    <location>
        <begin position="88"/>
        <end position="111"/>
    </location>
</feature>
<dbReference type="Pfam" id="PF02179">
    <property type="entry name" value="BAG"/>
    <property type="match status" value="1"/>
</dbReference>
<feature type="domain" description="BAG" evidence="2">
    <location>
        <begin position="267"/>
        <end position="339"/>
    </location>
</feature>
<dbReference type="Gene3D" id="1.20.58.120">
    <property type="entry name" value="BAG domain"/>
    <property type="match status" value="1"/>
</dbReference>